<dbReference type="ExpressionAtlas" id="A0A1D6IW49">
    <property type="expression patterns" value="baseline and differential"/>
</dbReference>
<organism evidence="1">
    <name type="scientific">Zea mays</name>
    <name type="common">Maize</name>
    <dbReference type="NCBI Taxonomy" id="4577"/>
    <lineage>
        <taxon>Eukaryota</taxon>
        <taxon>Viridiplantae</taxon>
        <taxon>Streptophyta</taxon>
        <taxon>Embryophyta</taxon>
        <taxon>Tracheophyta</taxon>
        <taxon>Spermatophyta</taxon>
        <taxon>Magnoliopsida</taxon>
        <taxon>Liliopsida</taxon>
        <taxon>Poales</taxon>
        <taxon>Poaceae</taxon>
        <taxon>PACMAD clade</taxon>
        <taxon>Panicoideae</taxon>
        <taxon>Andropogonodae</taxon>
        <taxon>Andropogoneae</taxon>
        <taxon>Tripsacinae</taxon>
        <taxon>Zea</taxon>
    </lineage>
</organism>
<gene>
    <name evidence="1" type="ORF">ZEAMMB73_Zm00001d023824</name>
</gene>
<protein>
    <submittedName>
        <fullName evidence="1">Splicing factor, arginine/serine-rich 12</fullName>
    </submittedName>
</protein>
<reference evidence="1" key="1">
    <citation type="submission" date="2015-12" db="EMBL/GenBank/DDBJ databases">
        <title>Update maize B73 reference genome by single molecule sequencing technologies.</title>
        <authorList>
            <consortium name="Maize Genome Sequencing Project"/>
            <person name="Ware D."/>
        </authorList>
    </citation>
    <scope>NUCLEOTIDE SEQUENCE</scope>
    <source>
        <tissue evidence="1">Seedling</tissue>
    </source>
</reference>
<proteinExistence type="predicted"/>
<dbReference type="AlphaFoldDB" id="A0A1D6IW49"/>
<evidence type="ECO:0000313" key="1">
    <source>
        <dbReference type="EMBL" id="AQK40171.1"/>
    </source>
</evidence>
<dbReference type="EMBL" id="CM000786">
    <property type="protein sequence ID" value="AQK40171.1"/>
    <property type="molecule type" value="Genomic_DNA"/>
</dbReference>
<accession>A0A1D6IW49</accession>
<sequence length="102" mass="11520">MSVVEVHFIYTSTQEVLIFLLCLFLGWLFDIGAGIGERVTTWWIGLLLVLLVGWLCSIINGGALYRRKRVSMLMALSSFPSFLDGTKKRKKVLNGVQSLVKR</sequence>
<name>A0A1D6IW49_MAIZE</name>